<proteinExistence type="predicted"/>
<reference evidence="1 2" key="1">
    <citation type="journal article" date="2016" name="DNA Res.">
        <title>Genome sequence of Aspergillus luchuensis NBRC 4314.</title>
        <authorList>
            <person name="Yamada O."/>
            <person name="Machida M."/>
            <person name="Hosoyama A."/>
            <person name="Goto M."/>
            <person name="Takahashi T."/>
            <person name="Futagami T."/>
            <person name="Yamagata Y."/>
            <person name="Takeuchi M."/>
            <person name="Kobayashi T."/>
            <person name="Koike H."/>
            <person name="Abe K."/>
            <person name="Asai K."/>
            <person name="Arita M."/>
            <person name="Fujita N."/>
            <person name="Fukuda K."/>
            <person name="Higa K."/>
            <person name="Horikawa H."/>
            <person name="Ishikawa T."/>
            <person name="Jinno K."/>
            <person name="Kato Y."/>
            <person name="Kirimura K."/>
            <person name="Mizutani O."/>
            <person name="Nakasone K."/>
            <person name="Sano M."/>
            <person name="Shiraishi Y."/>
            <person name="Tsukahara M."/>
            <person name="Gomi K."/>
        </authorList>
    </citation>
    <scope>NUCLEOTIDE SEQUENCE [LARGE SCALE GENOMIC DNA]</scope>
    <source>
        <strain evidence="1 2">RIB 2604</strain>
    </source>
</reference>
<dbReference type="Proteomes" id="UP000075230">
    <property type="component" value="Unassembled WGS sequence"/>
</dbReference>
<dbReference type="EMBL" id="BCWF01000014">
    <property type="protein sequence ID" value="GAT21965.1"/>
    <property type="molecule type" value="Genomic_DNA"/>
</dbReference>
<protein>
    <submittedName>
        <fullName evidence="1">Double-strand break repair protein mus-23</fullName>
    </submittedName>
</protein>
<organism evidence="1 2">
    <name type="scientific">Aspergillus kawachii</name>
    <name type="common">White koji mold</name>
    <name type="synonym">Aspergillus awamori var. kawachi</name>
    <dbReference type="NCBI Taxonomy" id="1069201"/>
    <lineage>
        <taxon>Eukaryota</taxon>
        <taxon>Fungi</taxon>
        <taxon>Dikarya</taxon>
        <taxon>Ascomycota</taxon>
        <taxon>Pezizomycotina</taxon>
        <taxon>Eurotiomycetes</taxon>
        <taxon>Eurotiomycetidae</taxon>
        <taxon>Eurotiales</taxon>
        <taxon>Aspergillaceae</taxon>
        <taxon>Aspergillus</taxon>
        <taxon>Aspergillus subgen. Circumdati</taxon>
    </lineage>
</organism>
<sequence>MAPIDNHLPGLAIIQSMPPEAPESPSLRPQIFTIRGKGRPAEIPDFVRFYHFDAKATSGE</sequence>
<comment type="caution">
    <text evidence="1">The sequence shown here is derived from an EMBL/GenBank/DDBJ whole genome shotgun (WGS) entry which is preliminary data.</text>
</comment>
<name>A0A146F7G4_ASPKA</name>
<accession>A0A146F7G4</accession>
<dbReference type="AlphaFoldDB" id="A0A146F7G4"/>
<gene>
    <name evidence="1" type="ORF">RIB2604_01400560</name>
</gene>
<reference evidence="2" key="2">
    <citation type="submission" date="2016-02" db="EMBL/GenBank/DDBJ databases">
        <title>Genome sequencing of Aspergillus luchuensis NBRC 4314.</title>
        <authorList>
            <person name="Yamada O."/>
        </authorList>
    </citation>
    <scope>NUCLEOTIDE SEQUENCE [LARGE SCALE GENOMIC DNA]</scope>
    <source>
        <strain evidence="2">RIB 2604</strain>
    </source>
</reference>
<evidence type="ECO:0000313" key="1">
    <source>
        <dbReference type="EMBL" id="GAT21965.1"/>
    </source>
</evidence>
<evidence type="ECO:0000313" key="2">
    <source>
        <dbReference type="Proteomes" id="UP000075230"/>
    </source>
</evidence>